<organism evidence="1 2">
    <name type="scientific">Cinnamomum micranthum f. kanehirae</name>
    <dbReference type="NCBI Taxonomy" id="337451"/>
    <lineage>
        <taxon>Eukaryota</taxon>
        <taxon>Viridiplantae</taxon>
        <taxon>Streptophyta</taxon>
        <taxon>Embryophyta</taxon>
        <taxon>Tracheophyta</taxon>
        <taxon>Spermatophyta</taxon>
        <taxon>Magnoliopsida</taxon>
        <taxon>Magnoliidae</taxon>
        <taxon>Laurales</taxon>
        <taxon>Lauraceae</taxon>
        <taxon>Cinnamomum</taxon>
    </lineage>
</organism>
<keyword evidence="2" id="KW-1185">Reference proteome</keyword>
<proteinExistence type="predicted"/>
<reference evidence="1 2" key="1">
    <citation type="journal article" date="2019" name="Nat. Plants">
        <title>Stout camphor tree genome fills gaps in understanding of flowering plant genome evolution.</title>
        <authorList>
            <person name="Chaw S.M."/>
            <person name="Liu Y.C."/>
            <person name="Wu Y.W."/>
            <person name="Wang H.Y."/>
            <person name="Lin C.I."/>
            <person name="Wu C.S."/>
            <person name="Ke H.M."/>
            <person name="Chang L.Y."/>
            <person name="Hsu C.Y."/>
            <person name="Yang H.T."/>
            <person name="Sudianto E."/>
            <person name="Hsu M.H."/>
            <person name="Wu K.P."/>
            <person name="Wang L.N."/>
            <person name="Leebens-Mack J.H."/>
            <person name="Tsai I.J."/>
        </authorList>
    </citation>
    <scope>NUCLEOTIDE SEQUENCE [LARGE SCALE GENOMIC DNA]</scope>
    <source>
        <strain evidence="2">cv. Chaw 1501</strain>
        <tissue evidence="1">Young leaves</tissue>
    </source>
</reference>
<dbReference type="Proteomes" id="UP000283530">
    <property type="component" value="Unassembled WGS sequence"/>
</dbReference>
<evidence type="ECO:0000313" key="2">
    <source>
        <dbReference type="Proteomes" id="UP000283530"/>
    </source>
</evidence>
<dbReference type="AlphaFoldDB" id="A0A443N681"/>
<sequence length="184" mass="20733">MGMPSSLPTSIIVVANKSMIKAAMRVGGEEEEEEEEEDDDDIFLMASLTWDLERRASLCHCFCTCLCHLFSSLSHLLSFFGLSHQTPHSLLQFLSTNPSIFLIIHTQFHSQTAVLHQLKCIELLLCVQGPSQYGHTKPYAFQGRVPSTMRDESTNSHMSKDVRLWDPGIQHQSPAFGSVQKPIW</sequence>
<accession>A0A443N681</accession>
<comment type="caution">
    <text evidence="1">The sequence shown here is derived from an EMBL/GenBank/DDBJ whole genome shotgun (WGS) entry which is preliminary data.</text>
</comment>
<evidence type="ECO:0000313" key="1">
    <source>
        <dbReference type="EMBL" id="RWR74018.1"/>
    </source>
</evidence>
<name>A0A443N681_9MAGN</name>
<protein>
    <submittedName>
        <fullName evidence="1">Uncharacterized protein</fullName>
    </submittedName>
</protein>
<dbReference type="EMBL" id="QPKB01000001">
    <property type="protein sequence ID" value="RWR74018.1"/>
    <property type="molecule type" value="Genomic_DNA"/>
</dbReference>
<gene>
    <name evidence="1" type="ORF">CKAN_00232900</name>
</gene>